<dbReference type="Gene3D" id="1.10.260.40">
    <property type="entry name" value="lambda repressor-like DNA-binding domains"/>
    <property type="match status" value="1"/>
</dbReference>
<dbReference type="SMART" id="SM00530">
    <property type="entry name" value="HTH_XRE"/>
    <property type="match status" value="1"/>
</dbReference>
<dbReference type="PANTHER" id="PTHR46797:SF1">
    <property type="entry name" value="METHYLPHOSPHONATE SYNTHASE"/>
    <property type="match status" value="1"/>
</dbReference>
<comment type="caution">
    <text evidence="3">The sequence shown here is derived from an EMBL/GenBank/DDBJ whole genome shotgun (WGS) entry which is preliminary data.</text>
</comment>
<dbReference type="Pfam" id="PF01381">
    <property type="entry name" value="HTH_3"/>
    <property type="match status" value="1"/>
</dbReference>
<dbReference type="GO" id="GO:0003677">
    <property type="term" value="F:DNA binding"/>
    <property type="evidence" value="ECO:0007669"/>
    <property type="project" value="UniProtKB-KW"/>
</dbReference>
<evidence type="ECO:0000256" key="1">
    <source>
        <dbReference type="ARBA" id="ARBA00023125"/>
    </source>
</evidence>
<dbReference type="InterPro" id="IPR050807">
    <property type="entry name" value="TransReg_Diox_bact_type"/>
</dbReference>
<dbReference type="GO" id="GO:0003700">
    <property type="term" value="F:DNA-binding transcription factor activity"/>
    <property type="evidence" value="ECO:0007669"/>
    <property type="project" value="TreeGrafter"/>
</dbReference>
<accession>A0A9D2BGC4</accession>
<dbReference type="Proteomes" id="UP000886740">
    <property type="component" value="Unassembled WGS sequence"/>
</dbReference>
<reference evidence="3" key="1">
    <citation type="journal article" date="2021" name="PeerJ">
        <title>Extensive microbial diversity within the chicken gut microbiome revealed by metagenomics and culture.</title>
        <authorList>
            <person name="Gilroy R."/>
            <person name="Ravi A."/>
            <person name="Getino M."/>
            <person name="Pursley I."/>
            <person name="Horton D.L."/>
            <person name="Alikhan N.F."/>
            <person name="Baker D."/>
            <person name="Gharbi K."/>
            <person name="Hall N."/>
            <person name="Watson M."/>
            <person name="Adriaenssens E.M."/>
            <person name="Foster-Nyarko E."/>
            <person name="Jarju S."/>
            <person name="Secka A."/>
            <person name="Antonio M."/>
            <person name="Oren A."/>
            <person name="Chaudhuri R.R."/>
            <person name="La Ragione R."/>
            <person name="Hildebrand F."/>
            <person name="Pallen M.J."/>
        </authorList>
    </citation>
    <scope>NUCLEOTIDE SEQUENCE</scope>
    <source>
        <strain evidence="3">ChiGjej6B6-14162</strain>
    </source>
</reference>
<dbReference type="PROSITE" id="PS50943">
    <property type="entry name" value="HTH_CROC1"/>
    <property type="match status" value="1"/>
</dbReference>
<proteinExistence type="predicted"/>
<protein>
    <submittedName>
        <fullName evidence="3">Helix-turn-helix domain-containing protein</fullName>
    </submittedName>
</protein>
<dbReference type="EMBL" id="DXEL01000077">
    <property type="protein sequence ID" value="HIX75595.1"/>
    <property type="molecule type" value="Genomic_DNA"/>
</dbReference>
<dbReference type="InterPro" id="IPR001387">
    <property type="entry name" value="Cro/C1-type_HTH"/>
</dbReference>
<sequence>METNNHQIVDYDAVLDAKFGKEGTLERTKAEEKAYAFYTGQILLDARKEAKMTQSELAQRVGINKSYISKIENGLVEPGAGLFLRIIDALGLRFDIVKPIAQM</sequence>
<reference evidence="3" key="2">
    <citation type="submission" date="2021-04" db="EMBL/GenBank/DDBJ databases">
        <authorList>
            <person name="Gilroy R."/>
        </authorList>
    </citation>
    <scope>NUCLEOTIDE SEQUENCE</scope>
    <source>
        <strain evidence="3">ChiGjej6B6-14162</strain>
    </source>
</reference>
<evidence type="ECO:0000313" key="3">
    <source>
        <dbReference type="EMBL" id="HIX75595.1"/>
    </source>
</evidence>
<organism evidence="3 4">
    <name type="scientific">Candidatus Parabacteroides intestinipullorum</name>
    <dbReference type="NCBI Taxonomy" id="2838723"/>
    <lineage>
        <taxon>Bacteria</taxon>
        <taxon>Pseudomonadati</taxon>
        <taxon>Bacteroidota</taxon>
        <taxon>Bacteroidia</taxon>
        <taxon>Bacteroidales</taxon>
        <taxon>Tannerellaceae</taxon>
        <taxon>Parabacteroides</taxon>
    </lineage>
</organism>
<keyword evidence="1" id="KW-0238">DNA-binding</keyword>
<dbReference type="SUPFAM" id="SSF47413">
    <property type="entry name" value="lambda repressor-like DNA-binding domains"/>
    <property type="match status" value="1"/>
</dbReference>
<evidence type="ECO:0000259" key="2">
    <source>
        <dbReference type="PROSITE" id="PS50943"/>
    </source>
</evidence>
<dbReference type="InterPro" id="IPR010982">
    <property type="entry name" value="Lambda_DNA-bd_dom_sf"/>
</dbReference>
<dbReference type="AlphaFoldDB" id="A0A9D2BGC4"/>
<evidence type="ECO:0000313" key="4">
    <source>
        <dbReference type="Proteomes" id="UP000886740"/>
    </source>
</evidence>
<dbReference type="CDD" id="cd00093">
    <property type="entry name" value="HTH_XRE"/>
    <property type="match status" value="1"/>
</dbReference>
<dbReference type="PANTHER" id="PTHR46797">
    <property type="entry name" value="HTH-TYPE TRANSCRIPTIONAL REGULATOR"/>
    <property type="match status" value="1"/>
</dbReference>
<dbReference type="GO" id="GO:0005829">
    <property type="term" value="C:cytosol"/>
    <property type="evidence" value="ECO:0007669"/>
    <property type="project" value="TreeGrafter"/>
</dbReference>
<feature type="domain" description="HTH cro/C1-type" evidence="2">
    <location>
        <begin position="43"/>
        <end position="97"/>
    </location>
</feature>
<name>A0A9D2BGC4_9BACT</name>
<gene>
    <name evidence="3" type="ORF">H9977_11275</name>
</gene>